<comment type="catalytic activity">
    <reaction evidence="1 6 7">
        <text>Thiol-dependent hydrolysis of ester, thioester, amide, peptide and isopeptide bonds formed by the C-terminal Gly of ubiquitin (a 76-residue protein attached to proteins as an intracellular targeting signal).</text>
        <dbReference type="EC" id="3.4.19.12"/>
    </reaction>
</comment>
<dbReference type="SUPFAM" id="SSF54001">
    <property type="entry name" value="Cysteine proteinases"/>
    <property type="match status" value="1"/>
</dbReference>
<dbReference type="PROSITE" id="PS52048">
    <property type="entry name" value="UCH_DOMAIN"/>
    <property type="match status" value="1"/>
</dbReference>
<dbReference type="GO" id="GO:0006511">
    <property type="term" value="P:ubiquitin-dependent protein catabolic process"/>
    <property type="evidence" value="ECO:0007669"/>
    <property type="project" value="UniProtKB-UniRule"/>
</dbReference>
<accession>A0A2T3ADF0</accession>
<evidence type="ECO:0000256" key="4">
    <source>
        <dbReference type="ARBA" id="ARBA00022801"/>
    </source>
</evidence>
<keyword evidence="5 6" id="KW-0788">Thiol protease</keyword>
<dbReference type="InterPro" id="IPR001578">
    <property type="entry name" value="Peptidase_C12_UCH"/>
</dbReference>
<evidence type="ECO:0000256" key="1">
    <source>
        <dbReference type="ARBA" id="ARBA00000707"/>
    </source>
</evidence>
<feature type="site" description="Transition state stabilizer" evidence="6">
    <location>
        <position position="135"/>
    </location>
</feature>
<dbReference type="PANTHER" id="PTHR10589:SF29">
    <property type="entry name" value="UBIQUITIN CARBOXYL-TERMINAL HYDROLASE"/>
    <property type="match status" value="1"/>
</dbReference>
<feature type="compositionally biased region" description="Basic residues" evidence="8">
    <location>
        <begin position="261"/>
        <end position="272"/>
    </location>
</feature>
<feature type="region of interest" description="Disordered" evidence="8">
    <location>
        <begin position="214"/>
        <end position="272"/>
    </location>
</feature>
<evidence type="ECO:0000256" key="5">
    <source>
        <dbReference type="ARBA" id="ARBA00022807"/>
    </source>
</evidence>
<dbReference type="InterPro" id="IPR036959">
    <property type="entry name" value="Peptidase_C12_UCH_sf"/>
</dbReference>
<dbReference type="AlphaFoldDB" id="A0A2T3ADF0"/>
<dbReference type="GO" id="GO:0004843">
    <property type="term" value="F:cysteine-type deubiquitinase activity"/>
    <property type="evidence" value="ECO:0007669"/>
    <property type="project" value="UniProtKB-UniRule"/>
</dbReference>
<comment type="similarity">
    <text evidence="6 7">Belongs to the peptidase C12 family.</text>
</comment>
<dbReference type="PRINTS" id="PR00707">
    <property type="entry name" value="UBCTHYDRLASE"/>
</dbReference>
<evidence type="ECO:0000313" key="11">
    <source>
        <dbReference type="Proteomes" id="UP000241462"/>
    </source>
</evidence>
<keyword evidence="3 6" id="KW-0833">Ubl conjugation pathway</keyword>
<dbReference type="EMBL" id="KZ678407">
    <property type="protein sequence ID" value="PSR92343.1"/>
    <property type="molecule type" value="Genomic_DNA"/>
</dbReference>
<proteinExistence type="inferred from homology"/>
<dbReference type="InParanoid" id="A0A2T3ADF0"/>
<feature type="active site" description="Proton donor" evidence="6">
    <location>
        <position position="279"/>
    </location>
</feature>
<evidence type="ECO:0000256" key="8">
    <source>
        <dbReference type="SAM" id="MobiDB-lite"/>
    </source>
</evidence>
<dbReference type="InterPro" id="IPR038765">
    <property type="entry name" value="Papain-like_cys_pep_sf"/>
</dbReference>
<reference evidence="10 11" key="1">
    <citation type="journal article" date="2018" name="Mycol. Prog.">
        <title>Coniella lustricola, a new species from submerged detritus.</title>
        <authorList>
            <person name="Raudabaugh D.B."/>
            <person name="Iturriaga T."/>
            <person name="Carver A."/>
            <person name="Mondo S."/>
            <person name="Pangilinan J."/>
            <person name="Lipzen A."/>
            <person name="He G."/>
            <person name="Amirebrahimi M."/>
            <person name="Grigoriev I.V."/>
            <person name="Miller A.N."/>
        </authorList>
    </citation>
    <scope>NUCLEOTIDE SEQUENCE [LARGE SCALE GENOMIC DNA]</scope>
    <source>
        <strain evidence="10 11">B22-T-1</strain>
    </source>
</reference>
<feature type="compositionally biased region" description="Polar residues" evidence="8">
    <location>
        <begin position="224"/>
        <end position="240"/>
    </location>
</feature>
<feature type="site" description="Important for enzyme activity" evidence="6">
    <location>
        <position position="294"/>
    </location>
</feature>
<dbReference type="PANTHER" id="PTHR10589">
    <property type="entry name" value="UBIQUITIN CARBOXYL-TERMINAL HYDROLASE"/>
    <property type="match status" value="1"/>
</dbReference>
<dbReference type="STRING" id="2025994.A0A2T3ADF0"/>
<sequence length="502" mass="55213">MTPEPVAHRRSKRSAANKASAKLAAVAACEISPEPPSGPADELLREALTTNTTLDLDNWKAWVEIESEPAFFSGLLRDLGVQDVKVAEMFGVSMEDVQLLPQPVLGFVFLCRYATEDPEELETLRPPNDPWFANQTMANGCATVALLNILMNKPTVQLGTDLTAFKSETASLPPLLRGFLLEGNQALRRVHNSYARCMEHLNADLLLANEFDESGGWPDKDPPATNNTTKSTSPRQSSTSNHKKKRKSSTATANSPPSKKAAPRRPRRRRRRAVEDACHYKAFVHVADHVWVLDGLEAKPVSLGPANADSWVRVAVEDIAHRIAVAGDMVNVLAVCESPQLGLRRELCTNIKTLSTVYASIPASSRPELDPNRLYIKPPSISSSIDAVPASKTKSQSCQHEAIDSLDPTLMADFKITPTQIHQTQLDGTTLEKTPDTLQEQIDLVQSLQTQQARIASDYLQVDHEIGLEQELCSGRKRDYGSVVHVWARKLAERGELQSLIG</sequence>
<feature type="domain" description="UCH catalytic" evidence="9">
    <location>
        <begin position="61"/>
        <end position="337"/>
    </location>
</feature>
<evidence type="ECO:0000256" key="6">
    <source>
        <dbReference type="PROSITE-ProRule" id="PRU01393"/>
    </source>
</evidence>
<dbReference type="EC" id="3.4.19.12" evidence="7"/>
<evidence type="ECO:0000256" key="3">
    <source>
        <dbReference type="ARBA" id="ARBA00022786"/>
    </source>
</evidence>
<evidence type="ECO:0000313" key="10">
    <source>
        <dbReference type="EMBL" id="PSR92343.1"/>
    </source>
</evidence>
<name>A0A2T3ADF0_9PEZI</name>
<dbReference type="GO" id="GO:0005737">
    <property type="term" value="C:cytoplasm"/>
    <property type="evidence" value="ECO:0007669"/>
    <property type="project" value="TreeGrafter"/>
</dbReference>
<evidence type="ECO:0000256" key="7">
    <source>
        <dbReference type="RuleBase" id="RU361215"/>
    </source>
</evidence>
<dbReference type="Gene3D" id="3.40.532.10">
    <property type="entry name" value="Peptidase C12, ubiquitin carboxyl-terminal hydrolase"/>
    <property type="match status" value="1"/>
</dbReference>
<evidence type="ECO:0000256" key="2">
    <source>
        <dbReference type="ARBA" id="ARBA00022670"/>
    </source>
</evidence>
<dbReference type="Pfam" id="PF01088">
    <property type="entry name" value="Peptidase_C12"/>
    <property type="match status" value="1"/>
</dbReference>
<protein>
    <recommendedName>
        <fullName evidence="7">Ubiquitin carboxyl-terminal hydrolase</fullName>
        <ecNumber evidence="7">3.4.19.12</ecNumber>
    </recommendedName>
</protein>
<feature type="active site" description="Nucleophile" evidence="6">
    <location>
        <position position="141"/>
    </location>
</feature>
<evidence type="ECO:0000259" key="9">
    <source>
        <dbReference type="PROSITE" id="PS52048"/>
    </source>
</evidence>
<keyword evidence="11" id="KW-1185">Reference proteome</keyword>
<keyword evidence="4 6" id="KW-0378">Hydrolase</keyword>
<dbReference type="Proteomes" id="UP000241462">
    <property type="component" value="Unassembled WGS sequence"/>
</dbReference>
<dbReference type="GO" id="GO:0016579">
    <property type="term" value="P:protein deubiquitination"/>
    <property type="evidence" value="ECO:0007669"/>
    <property type="project" value="TreeGrafter"/>
</dbReference>
<keyword evidence="2 6" id="KW-0645">Protease</keyword>
<organism evidence="10 11">
    <name type="scientific">Coniella lustricola</name>
    <dbReference type="NCBI Taxonomy" id="2025994"/>
    <lineage>
        <taxon>Eukaryota</taxon>
        <taxon>Fungi</taxon>
        <taxon>Dikarya</taxon>
        <taxon>Ascomycota</taxon>
        <taxon>Pezizomycotina</taxon>
        <taxon>Sordariomycetes</taxon>
        <taxon>Sordariomycetidae</taxon>
        <taxon>Diaporthales</taxon>
        <taxon>Schizoparmaceae</taxon>
        <taxon>Coniella</taxon>
    </lineage>
</organism>
<dbReference type="OrthoDB" id="1924260at2759"/>
<gene>
    <name evidence="10" type="ORF">BD289DRAFT_481091</name>
</gene>